<dbReference type="AlphaFoldDB" id="A0A3M9M7X2"/>
<evidence type="ECO:0000313" key="9">
    <source>
        <dbReference type="Proteomes" id="UP000271678"/>
    </source>
</evidence>
<feature type="domain" description="PIN" evidence="7">
    <location>
        <begin position="4"/>
        <end position="133"/>
    </location>
</feature>
<gene>
    <name evidence="6" type="primary">vapC</name>
    <name evidence="8" type="ORF">EFY87_10635</name>
</gene>
<dbReference type="InterPro" id="IPR002716">
    <property type="entry name" value="PIN_dom"/>
</dbReference>
<comment type="function">
    <text evidence="6">Toxic component of a toxin-antitoxin (TA) system. An RNase.</text>
</comment>
<dbReference type="CDD" id="cd18678">
    <property type="entry name" value="PIN_MtVapC25_VapC33-like"/>
    <property type="match status" value="1"/>
</dbReference>
<dbReference type="InterPro" id="IPR006226">
    <property type="entry name" value="Mtu_PIN"/>
</dbReference>
<dbReference type="EC" id="3.1.-.-" evidence="6"/>
<dbReference type="InterPro" id="IPR029060">
    <property type="entry name" value="PIN-like_dom_sf"/>
</dbReference>
<dbReference type="GO" id="GO:0045926">
    <property type="term" value="P:negative regulation of growth"/>
    <property type="evidence" value="ECO:0007669"/>
    <property type="project" value="UniProtKB-ARBA"/>
</dbReference>
<keyword evidence="1 6" id="KW-1277">Toxin-antitoxin system</keyword>
<dbReference type="Pfam" id="PF01850">
    <property type="entry name" value="PIN"/>
    <property type="match status" value="1"/>
</dbReference>
<feature type="binding site" evidence="6">
    <location>
        <position position="5"/>
    </location>
    <ligand>
        <name>Mg(2+)</name>
        <dbReference type="ChEBI" id="CHEBI:18420"/>
    </ligand>
</feature>
<accession>A0A3M9M7X2</accession>
<dbReference type="GO" id="GO:0004540">
    <property type="term" value="F:RNA nuclease activity"/>
    <property type="evidence" value="ECO:0007669"/>
    <property type="project" value="InterPro"/>
</dbReference>
<dbReference type="Gene3D" id="3.40.50.1010">
    <property type="entry name" value="5'-nuclease"/>
    <property type="match status" value="1"/>
</dbReference>
<comment type="caution">
    <text evidence="8">The sequence shown here is derived from an EMBL/GenBank/DDBJ whole genome shotgun (WGS) entry which is preliminary data.</text>
</comment>
<feature type="binding site" evidence="6">
    <location>
        <position position="108"/>
    </location>
    <ligand>
        <name>Mg(2+)</name>
        <dbReference type="ChEBI" id="CHEBI:18420"/>
    </ligand>
</feature>
<keyword evidence="9" id="KW-1185">Reference proteome</keyword>
<dbReference type="GO" id="GO:0016788">
    <property type="term" value="F:hydrolase activity, acting on ester bonds"/>
    <property type="evidence" value="ECO:0007669"/>
    <property type="project" value="InterPro"/>
</dbReference>
<evidence type="ECO:0000256" key="3">
    <source>
        <dbReference type="ARBA" id="ARBA00022723"/>
    </source>
</evidence>
<evidence type="ECO:0000256" key="5">
    <source>
        <dbReference type="ARBA" id="ARBA00022842"/>
    </source>
</evidence>
<evidence type="ECO:0000256" key="2">
    <source>
        <dbReference type="ARBA" id="ARBA00022722"/>
    </source>
</evidence>
<dbReference type="OrthoDB" id="556169at2"/>
<evidence type="ECO:0000256" key="1">
    <source>
        <dbReference type="ARBA" id="ARBA00022649"/>
    </source>
</evidence>
<name>A0A3M9M7X2_9MICO</name>
<organism evidence="8 9">
    <name type="scientific">Flexivirga caeni</name>
    <dbReference type="NCBI Taxonomy" id="2294115"/>
    <lineage>
        <taxon>Bacteria</taxon>
        <taxon>Bacillati</taxon>
        <taxon>Actinomycetota</taxon>
        <taxon>Actinomycetes</taxon>
        <taxon>Micrococcales</taxon>
        <taxon>Dermacoccaceae</taxon>
        <taxon>Flexivirga</taxon>
    </lineage>
</organism>
<dbReference type="Proteomes" id="UP000271678">
    <property type="component" value="Unassembled WGS sequence"/>
</dbReference>
<keyword evidence="3 6" id="KW-0479">Metal-binding</keyword>
<comment type="cofactor">
    <cofactor evidence="6">
        <name>Mg(2+)</name>
        <dbReference type="ChEBI" id="CHEBI:18420"/>
    </cofactor>
</comment>
<dbReference type="SUPFAM" id="SSF88723">
    <property type="entry name" value="PIN domain-like"/>
    <property type="match status" value="1"/>
</dbReference>
<dbReference type="EMBL" id="RJJQ01000010">
    <property type="protein sequence ID" value="RNI21612.1"/>
    <property type="molecule type" value="Genomic_DNA"/>
</dbReference>
<dbReference type="GO" id="GO:0000287">
    <property type="term" value="F:magnesium ion binding"/>
    <property type="evidence" value="ECO:0007669"/>
    <property type="project" value="UniProtKB-UniRule"/>
</dbReference>
<proteinExistence type="inferred from homology"/>
<keyword evidence="4 6" id="KW-0378">Hydrolase</keyword>
<dbReference type="GO" id="GO:0090729">
    <property type="term" value="F:toxin activity"/>
    <property type="evidence" value="ECO:0007669"/>
    <property type="project" value="UniProtKB-KW"/>
</dbReference>
<dbReference type="RefSeq" id="WP_123271460.1">
    <property type="nucleotide sequence ID" value="NZ_RJJQ01000010.1"/>
</dbReference>
<evidence type="ECO:0000256" key="4">
    <source>
        <dbReference type="ARBA" id="ARBA00022801"/>
    </source>
</evidence>
<protein>
    <recommendedName>
        <fullName evidence="6">Ribonuclease VapC</fullName>
        <shortName evidence="6">RNase VapC</shortName>
        <ecNumber evidence="6">3.1.-.-</ecNumber>
    </recommendedName>
    <alternativeName>
        <fullName evidence="6">Toxin VapC</fullName>
    </alternativeName>
</protein>
<comment type="similarity">
    <text evidence="6">Belongs to the PINc/VapC protein family.</text>
</comment>
<dbReference type="InterPro" id="IPR022907">
    <property type="entry name" value="VapC_family"/>
</dbReference>
<dbReference type="HAMAP" id="MF_00265">
    <property type="entry name" value="VapC_Nob1"/>
    <property type="match status" value="1"/>
</dbReference>
<sequence length="141" mass="15498">MISPDVNVLLYAFREDSADHERYRDWLRAVLTGAEPVGMSELVLSGGVRIATHHRAYRQPSSVADVLAFCDAMLSAPSVVPIRPGARRFAIFAELCRIVGPRGHVVPDAYHAALAIEQGATWITTDRGFARFPGLSWRLPA</sequence>
<keyword evidence="5 6" id="KW-0460">Magnesium</keyword>
<dbReference type="NCBIfam" id="TIGR00028">
    <property type="entry name" value="Mtu_PIN_fam"/>
    <property type="match status" value="1"/>
</dbReference>
<evidence type="ECO:0000259" key="7">
    <source>
        <dbReference type="Pfam" id="PF01850"/>
    </source>
</evidence>
<evidence type="ECO:0000313" key="8">
    <source>
        <dbReference type="EMBL" id="RNI21612.1"/>
    </source>
</evidence>
<evidence type="ECO:0000256" key="6">
    <source>
        <dbReference type="HAMAP-Rule" id="MF_00265"/>
    </source>
</evidence>
<keyword evidence="6" id="KW-0800">Toxin</keyword>
<reference evidence="8 9" key="1">
    <citation type="submission" date="2018-11" db="EMBL/GenBank/DDBJ databases">
        <title>Draft genome of Simplicispira Flexivirga sp. BO-16.</title>
        <authorList>
            <person name="Im W.T."/>
        </authorList>
    </citation>
    <scope>NUCLEOTIDE SEQUENCE [LARGE SCALE GENOMIC DNA]</scope>
    <source>
        <strain evidence="8 9">BO-16</strain>
    </source>
</reference>
<keyword evidence="2 6" id="KW-0540">Nuclease</keyword>